<dbReference type="SMART" id="SM00717">
    <property type="entry name" value="SANT"/>
    <property type="match status" value="1"/>
</dbReference>
<gene>
    <name evidence="7" type="ORF">HCN44_001706</name>
</gene>
<proteinExistence type="predicted"/>
<dbReference type="PANTHER" id="PTHR16088:SF3">
    <property type="entry name" value="GON-4-LIKE PROTEIN"/>
    <property type="match status" value="1"/>
</dbReference>
<dbReference type="Pfam" id="PF21227">
    <property type="entry name" value="Myb_DNA-binding_7"/>
    <property type="match status" value="1"/>
</dbReference>
<feature type="compositionally biased region" description="Polar residues" evidence="5">
    <location>
        <begin position="1128"/>
        <end position="1143"/>
    </location>
</feature>
<feature type="region of interest" description="Disordered" evidence="5">
    <location>
        <begin position="1265"/>
        <end position="1290"/>
    </location>
</feature>
<feature type="compositionally biased region" description="Basic and acidic residues" evidence="5">
    <location>
        <begin position="1145"/>
        <end position="1156"/>
    </location>
</feature>
<dbReference type="GO" id="GO:0006355">
    <property type="term" value="P:regulation of DNA-templated transcription"/>
    <property type="evidence" value="ECO:0007669"/>
    <property type="project" value="TreeGrafter"/>
</dbReference>
<feature type="domain" description="Myb-like" evidence="6">
    <location>
        <begin position="1283"/>
        <end position="1335"/>
    </location>
</feature>
<accession>A0A834XT80</accession>
<dbReference type="InterPro" id="IPR052435">
    <property type="entry name" value="YY1-Transcr_Regul"/>
</dbReference>
<feature type="compositionally biased region" description="Polar residues" evidence="5">
    <location>
        <begin position="1178"/>
        <end position="1195"/>
    </location>
</feature>
<dbReference type="SUPFAM" id="SSF46689">
    <property type="entry name" value="Homeodomain-like"/>
    <property type="match status" value="1"/>
</dbReference>
<dbReference type="PANTHER" id="PTHR16088">
    <property type="entry name" value="YY1 ASSOCIATED PROTEIN-RELATED"/>
    <property type="match status" value="1"/>
</dbReference>
<dbReference type="EMBL" id="JACMRX010000003">
    <property type="protein sequence ID" value="KAF7992381.1"/>
    <property type="molecule type" value="Genomic_DNA"/>
</dbReference>
<evidence type="ECO:0000313" key="8">
    <source>
        <dbReference type="Proteomes" id="UP000639338"/>
    </source>
</evidence>
<evidence type="ECO:0000256" key="5">
    <source>
        <dbReference type="SAM" id="MobiDB-lite"/>
    </source>
</evidence>
<keyword evidence="2" id="KW-0805">Transcription regulation</keyword>
<evidence type="ECO:0000256" key="4">
    <source>
        <dbReference type="ARBA" id="ARBA00023242"/>
    </source>
</evidence>
<dbReference type="PROSITE" id="PS50090">
    <property type="entry name" value="MYB_LIKE"/>
    <property type="match status" value="1"/>
</dbReference>
<keyword evidence="4" id="KW-0539">Nucleus</keyword>
<dbReference type="Gene3D" id="1.10.10.60">
    <property type="entry name" value="Homeodomain-like"/>
    <property type="match status" value="1"/>
</dbReference>
<evidence type="ECO:0000256" key="1">
    <source>
        <dbReference type="ARBA" id="ARBA00004123"/>
    </source>
</evidence>
<feature type="region of interest" description="Disordered" evidence="5">
    <location>
        <begin position="149"/>
        <end position="170"/>
    </location>
</feature>
<dbReference type="InterPro" id="IPR001005">
    <property type="entry name" value="SANT/Myb"/>
</dbReference>
<dbReference type="OrthoDB" id="6257037at2759"/>
<feature type="compositionally biased region" description="Basic and acidic residues" evidence="5">
    <location>
        <begin position="155"/>
        <end position="165"/>
    </location>
</feature>
<feature type="region of interest" description="Disordered" evidence="5">
    <location>
        <begin position="1112"/>
        <end position="1208"/>
    </location>
</feature>
<evidence type="ECO:0000256" key="2">
    <source>
        <dbReference type="ARBA" id="ARBA00023015"/>
    </source>
</evidence>
<dbReference type="Proteomes" id="UP000639338">
    <property type="component" value="Unassembled WGS sequence"/>
</dbReference>
<dbReference type="GO" id="GO:0005634">
    <property type="term" value="C:nucleus"/>
    <property type="evidence" value="ECO:0007669"/>
    <property type="project" value="UniProtKB-SubCell"/>
</dbReference>
<feature type="compositionally biased region" description="Polar residues" evidence="5">
    <location>
        <begin position="746"/>
        <end position="755"/>
    </location>
</feature>
<protein>
    <recommendedName>
        <fullName evidence="6">Myb-like domain-containing protein</fullName>
    </recommendedName>
</protein>
<keyword evidence="3" id="KW-0804">Transcription</keyword>
<reference evidence="7 8" key="1">
    <citation type="submission" date="2020-08" db="EMBL/GenBank/DDBJ databases">
        <title>Aphidius gifuensis genome sequencing and assembly.</title>
        <authorList>
            <person name="Du Z."/>
        </authorList>
    </citation>
    <scope>NUCLEOTIDE SEQUENCE [LARGE SCALE GENOMIC DNA]</scope>
    <source>
        <strain evidence="7">YNYX2018</strain>
        <tissue evidence="7">Adults</tissue>
    </source>
</reference>
<comment type="subcellular location">
    <subcellularLocation>
        <location evidence="1">Nucleus</location>
    </subcellularLocation>
</comment>
<evidence type="ECO:0000259" key="6">
    <source>
        <dbReference type="PROSITE" id="PS50090"/>
    </source>
</evidence>
<evidence type="ECO:0000256" key="3">
    <source>
        <dbReference type="ARBA" id="ARBA00023163"/>
    </source>
</evidence>
<evidence type="ECO:0000313" key="7">
    <source>
        <dbReference type="EMBL" id="KAF7992381.1"/>
    </source>
</evidence>
<keyword evidence="8" id="KW-1185">Reference proteome</keyword>
<feature type="compositionally biased region" description="Low complexity" evidence="5">
    <location>
        <begin position="765"/>
        <end position="778"/>
    </location>
</feature>
<sequence length="1342" mass="153956">MDLLNQTLITEENQSRHESSIDSSFSINHDRDVKLQVSNNNLKTINVDEFDNYQNTKRPRYDDDEKIGPHLDMTVTSVENILKPVTINEVQNTVDNLDKKIIYKPKLTRSKAKELAKSMPDLQWHLTPNKIRVSPQMQALVDDDLLHEDSSDDEYIPHKDCRQPSEDDDDNVKLSLLESEPLAPVKIVDKNQSIDTIITHGFIHDNKDEDDDNDDDFKIPERLNFNVPTEKESIGHRTRSKLCLSETPIEQLEREFNPPDISSDMDHFSFLASDPNWGALVDEPILDDDDDENDPNYNFLEDNEIETVDKEELRSDRGVRIYKREVNLLYEEIGELMNLNENQQPKNKRSFDNSSLDSSLNDSTNKIICDSLQVKEESKLQNVLTEKQYLIISFQFEQHVQLMSQHFVMSYMHPVSEIHAQSIKCKNNLNNLKNMQDPDHPLFNISNLPDALKLVEDWEKKLADKQFCNNYIRQLEMDIEYEKKLDIRKHKYSANFNPELFELLMHSKALMYPQLLPHTPFRVVTLYKTVNTYCKSEENLLAIGLEKYLPQIKSMERKFHTKKYNLYDAVCHVSKDLMPTRRPEPLMNLIKKLQRQVQPDNPVQFYFNNGYAPKVTHKVPLDRKKISPNDRKIWLLPKTWQSYINENKNNISFKVNDDPVKNASTLVNDLSTSSYNMVIDENLLNPIIYVMPSTTSSRDIPIKIEIKTENNGSETSSTSKEINVPQLRQTTPRLAKIRSVQNMKLMTQVSSSSGKTKIKTDSSKNSDVSCGGSSSTKSSKGDNEDEIAELMLASTTIKKNTALRKKVKEANACERMKNLLENDSDVKKNENRKKFAKSYMQKLHSTLELNNPEVLKTVMKYFLEYYDKIELVQNNCEDEYDKLAIKLYRDVTNALVTYPTLSSEFLFFLTPQQAKIINKIEEHTMLMNMSEFISGSQAYFAKQPSRISKIIQALTQLTNEPSNTMENVISTMEPLLKGHDVIMDLFLKIFPNGKPPESLFVPSLFENLKFPVGPFDKNKVYTDDSSELYENIDLPSTNIEDNYGGDNCKCDCHENINTKSGNNDHCKSCGVRYLNGKVYLQTSEGLRPAKVTFEGDEEETIENIARVSVKTTENLQATTSGKRKKTSKNVATNDEQSNATSKISPIKDNDEIDKTTSKTKRGAKSPPKSIDQKKQSKLDTNINSVNSTNEITSPIKSKREKRAERREAKYELKNSATELPKINNVSSTVSSNSHVDSSNKLNQIEIINSDPVVENNNYEVVEKSEPMDVTETTNSPTISNEKSNSSSNKPWTRQEDMILLQNIQKDYSDSTFVLIAELLGDRTIDEVKKRFEVLLETLKTIV</sequence>
<dbReference type="GO" id="GO:0003712">
    <property type="term" value="F:transcription coregulator activity"/>
    <property type="evidence" value="ECO:0007669"/>
    <property type="project" value="TreeGrafter"/>
</dbReference>
<name>A0A834XT80_APHGI</name>
<feature type="region of interest" description="Disordered" evidence="5">
    <location>
        <begin position="746"/>
        <end position="783"/>
    </location>
</feature>
<feature type="compositionally biased region" description="Low complexity" evidence="5">
    <location>
        <begin position="1279"/>
        <end position="1289"/>
    </location>
</feature>
<comment type="caution">
    <text evidence="7">The sequence shown here is derived from an EMBL/GenBank/DDBJ whole genome shotgun (WGS) entry which is preliminary data.</text>
</comment>
<dbReference type="InterPro" id="IPR009057">
    <property type="entry name" value="Homeodomain-like_sf"/>
</dbReference>
<organism evidence="7 8">
    <name type="scientific">Aphidius gifuensis</name>
    <name type="common">Parasitoid wasp</name>
    <dbReference type="NCBI Taxonomy" id="684658"/>
    <lineage>
        <taxon>Eukaryota</taxon>
        <taxon>Metazoa</taxon>
        <taxon>Ecdysozoa</taxon>
        <taxon>Arthropoda</taxon>
        <taxon>Hexapoda</taxon>
        <taxon>Insecta</taxon>
        <taxon>Pterygota</taxon>
        <taxon>Neoptera</taxon>
        <taxon>Endopterygota</taxon>
        <taxon>Hymenoptera</taxon>
        <taxon>Apocrita</taxon>
        <taxon>Ichneumonoidea</taxon>
        <taxon>Braconidae</taxon>
        <taxon>Aphidiinae</taxon>
        <taxon>Aphidius</taxon>
    </lineage>
</organism>